<accession>A0ABW3QY21</accession>
<feature type="transmembrane region" description="Helical" evidence="2">
    <location>
        <begin position="94"/>
        <end position="113"/>
    </location>
</feature>
<comment type="caution">
    <text evidence="3">The sequence shown here is derived from an EMBL/GenBank/DDBJ whole genome shotgun (WGS) entry which is preliminary data.</text>
</comment>
<evidence type="ECO:0008006" key="5">
    <source>
        <dbReference type="Google" id="ProtNLM"/>
    </source>
</evidence>
<feature type="transmembrane region" description="Helical" evidence="2">
    <location>
        <begin position="198"/>
        <end position="217"/>
    </location>
</feature>
<evidence type="ECO:0000313" key="4">
    <source>
        <dbReference type="Proteomes" id="UP001597168"/>
    </source>
</evidence>
<sequence length="219" mass="23559">MGKAGRRKRRQAESQGRRDEIRRGDLREREQARRAARAATKQDLAWFQRQGGGVQTLVVLGSIAAAVGGHFLLWGAVFPALGAAVGRVPVVSTVTGWLFGGGAFLAWGVVAVNHKTATPRTTARLRTVAWVWSAVAVLLVPTGYANDVLLPVDFWAGVYAGAYGMLLSPVALGVVALGWWLLVTKLFKHKGEPSTETIGWICVGYSVLLLVWGSTLLRA</sequence>
<dbReference type="Proteomes" id="UP001597168">
    <property type="component" value="Unassembled WGS sequence"/>
</dbReference>
<feature type="transmembrane region" description="Helical" evidence="2">
    <location>
        <begin position="125"/>
        <end position="144"/>
    </location>
</feature>
<keyword evidence="4" id="KW-1185">Reference proteome</keyword>
<evidence type="ECO:0000256" key="1">
    <source>
        <dbReference type="SAM" id="MobiDB-lite"/>
    </source>
</evidence>
<feature type="compositionally biased region" description="Basic residues" evidence="1">
    <location>
        <begin position="1"/>
        <end position="10"/>
    </location>
</feature>
<dbReference type="RefSeq" id="WP_380725196.1">
    <property type="nucleotide sequence ID" value="NZ_JBHTLK010000120.1"/>
</dbReference>
<organism evidence="3 4">
    <name type="scientific">Saccharothrix hoggarensis</name>
    <dbReference type="NCBI Taxonomy" id="913853"/>
    <lineage>
        <taxon>Bacteria</taxon>
        <taxon>Bacillati</taxon>
        <taxon>Actinomycetota</taxon>
        <taxon>Actinomycetes</taxon>
        <taxon>Pseudonocardiales</taxon>
        <taxon>Pseudonocardiaceae</taxon>
        <taxon>Saccharothrix</taxon>
    </lineage>
</organism>
<feature type="region of interest" description="Disordered" evidence="1">
    <location>
        <begin position="1"/>
        <end position="28"/>
    </location>
</feature>
<keyword evidence="2" id="KW-0472">Membrane</keyword>
<dbReference type="EMBL" id="JBHTLK010000120">
    <property type="protein sequence ID" value="MFD1149739.1"/>
    <property type="molecule type" value="Genomic_DNA"/>
</dbReference>
<gene>
    <name evidence="3" type="ORF">ACFQ3T_21610</name>
</gene>
<feature type="transmembrane region" description="Helical" evidence="2">
    <location>
        <begin position="156"/>
        <end position="182"/>
    </location>
</feature>
<evidence type="ECO:0000313" key="3">
    <source>
        <dbReference type="EMBL" id="MFD1149739.1"/>
    </source>
</evidence>
<feature type="transmembrane region" description="Helical" evidence="2">
    <location>
        <begin position="57"/>
        <end position="82"/>
    </location>
</feature>
<keyword evidence="2" id="KW-0812">Transmembrane</keyword>
<protein>
    <recommendedName>
        <fullName evidence="5">Yip1-like protein</fullName>
    </recommendedName>
</protein>
<reference evidence="4" key="1">
    <citation type="journal article" date="2019" name="Int. J. Syst. Evol. Microbiol.">
        <title>The Global Catalogue of Microorganisms (GCM) 10K type strain sequencing project: providing services to taxonomists for standard genome sequencing and annotation.</title>
        <authorList>
            <consortium name="The Broad Institute Genomics Platform"/>
            <consortium name="The Broad Institute Genome Sequencing Center for Infectious Disease"/>
            <person name="Wu L."/>
            <person name="Ma J."/>
        </authorList>
    </citation>
    <scope>NUCLEOTIDE SEQUENCE [LARGE SCALE GENOMIC DNA]</scope>
    <source>
        <strain evidence="4">CCUG 60214</strain>
    </source>
</reference>
<keyword evidence="2" id="KW-1133">Transmembrane helix</keyword>
<evidence type="ECO:0000256" key="2">
    <source>
        <dbReference type="SAM" id="Phobius"/>
    </source>
</evidence>
<feature type="compositionally biased region" description="Basic and acidic residues" evidence="1">
    <location>
        <begin position="11"/>
        <end position="28"/>
    </location>
</feature>
<name>A0ABW3QY21_9PSEU</name>
<proteinExistence type="predicted"/>